<feature type="transmembrane region" description="Helical" evidence="1">
    <location>
        <begin position="77"/>
        <end position="96"/>
    </location>
</feature>
<reference evidence="2" key="2">
    <citation type="journal article" date="2020" name="Microbiol. Resour. Announc.">
        <title>Complete Genome Sequence of Faecalibacillus intestinalis JCM 34082, Isolated from Feces from a Healthy Japanese Female.</title>
        <authorList>
            <person name="Sakamoto M."/>
            <person name="Ikeyama N."/>
            <person name="Toyoda A."/>
            <person name="Murakami T."/>
            <person name="Mori H."/>
            <person name="Ohkuma M."/>
        </authorList>
    </citation>
    <scope>NUCLEOTIDE SEQUENCE</scope>
    <source>
        <strain evidence="2">14EGH31</strain>
    </source>
</reference>
<dbReference type="Proteomes" id="UP000240974">
    <property type="component" value="Unassembled WGS sequence"/>
</dbReference>
<feature type="transmembrane region" description="Helical" evidence="1">
    <location>
        <begin position="153"/>
        <end position="178"/>
    </location>
</feature>
<evidence type="ECO:0000313" key="4">
    <source>
        <dbReference type="Proteomes" id="UP000240974"/>
    </source>
</evidence>
<dbReference type="AlphaFoldDB" id="A0A2T3G4N6"/>
<dbReference type="EMBL" id="AP024085">
    <property type="protein sequence ID" value="BCL57796.1"/>
    <property type="molecule type" value="Genomic_DNA"/>
</dbReference>
<protein>
    <submittedName>
        <fullName evidence="3">Uncharacterized protein</fullName>
    </submittedName>
</protein>
<evidence type="ECO:0000313" key="5">
    <source>
        <dbReference type="Proteomes" id="UP000593842"/>
    </source>
</evidence>
<reference evidence="3 4" key="1">
    <citation type="journal article" date="2019" name="Int. J. Syst. Evol. Microbiol.">
        <title>Faecalibacillus intestinalis gen. nov., sp. nov. and Faecalibacillus faecis sp. nov., isolated from human faeces.</title>
        <authorList>
            <person name="Seo B."/>
            <person name="Jeon K."/>
            <person name="Baek I."/>
            <person name="Lee Y.M."/>
            <person name="Baek K."/>
            <person name="Ko G."/>
        </authorList>
    </citation>
    <scope>NUCLEOTIDE SEQUENCE [LARGE SCALE GENOMIC DNA]</scope>
    <source>
        <strain evidence="3 4">SNUG30099</strain>
    </source>
</reference>
<dbReference type="KEGG" id="fit:Fi14EGH31_15080"/>
<proteinExistence type="predicted"/>
<accession>A0A2T3G4N6</accession>
<sequence length="179" mass="21343">MSFFIQKKNMYLHQYLFLNFLYSTIISIIFFSLNKYSLYKISVDLIFFKTHQLNSYLLCTFLYIIIIMVSATSFIGAPVISIGIIYRILCIISFIFKYYQSLLSFHNIFIIVLPQMIIEILITYVMSFMSTYLSIQSFKLTFIQKDNFSLKYLFNYILNYLIIICFLIFISALLKIYLI</sequence>
<reference evidence="5" key="3">
    <citation type="submission" date="2020-09" db="EMBL/GenBank/DDBJ databases">
        <title>Complete genome sequencing of Faecalibacillus intestinalis strain 14EGH31.</title>
        <authorList>
            <person name="Sakamoto M."/>
            <person name="Murakami T."/>
            <person name="Mori H."/>
        </authorList>
    </citation>
    <scope>NUCLEOTIDE SEQUENCE [LARGE SCALE GENOMIC DNA]</scope>
    <source>
        <strain evidence="5">14EGH31</strain>
    </source>
</reference>
<dbReference type="Proteomes" id="UP000593842">
    <property type="component" value="Chromosome"/>
</dbReference>
<gene>
    <name evidence="3" type="ORF">C7U54_04360</name>
    <name evidence="2" type="ORF">Fi14EGH31_15080</name>
</gene>
<feature type="transmembrane region" description="Helical" evidence="1">
    <location>
        <begin position="108"/>
        <end position="133"/>
    </location>
</feature>
<keyword evidence="1" id="KW-0472">Membrane</keyword>
<keyword evidence="4" id="KW-1185">Reference proteome</keyword>
<dbReference type="EMBL" id="PYLQ01000004">
    <property type="protein sequence ID" value="PST42510.1"/>
    <property type="molecule type" value="Genomic_DNA"/>
</dbReference>
<evidence type="ECO:0000313" key="2">
    <source>
        <dbReference type="EMBL" id="BCL57796.1"/>
    </source>
</evidence>
<feature type="transmembrane region" description="Helical" evidence="1">
    <location>
        <begin position="12"/>
        <end position="33"/>
    </location>
</feature>
<evidence type="ECO:0000313" key="3">
    <source>
        <dbReference type="EMBL" id="PST42510.1"/>
    </source>
</evidence>
<keyword evidence="1" id="KW-0812">Transmembrane</keyword>
<keyword evidence="1" id="KW-1133">Transmembrane helix</keyword>
<evidence type="ECO:0000256" key="1">
    <source>
        <dbReference type="SAM" id="Phobius"/>
    </source>
</evidence>
<organism evidence="3 4">
    <name type="scientific">Faecalibacillus intestinalis</name>
    <dbReference type="NCBI Taxonomy" id="1982626"/>
    <lineage>
        <taxon>Bacteria</taxon>
        <taxon>Bacillati</taxon>
        <taxon>Bacillota</taxon>
        <taxon>Erysipelotrichia</taxon>
        <taxon>Erysipelotrichales</taxon>
        <taxon>Coprobacillaceae</taxon>
        <taxon>Faecalibacillus</taxon>
    </lineage>
</organism>
<name>A0A2T3G4N6_9FIRM</name>
<feature type="transmembrane region" description="Helical" evidence="1">
    <location>
        <begin position="53"/>
        <end position="71"/>
    </location>
</feature>